<dbReference type="AlphaFoldDB" id="A0A8H7D554"/>
<reference evidence="1" key="1">
    <citation type="submission" date="2020-05" db="EMBL/GenBank/DDBJ databases">
        <title>Mycena genomes resolve the evolution of fungal bioluminescence.</title>
        <authorList>
            <person name="Tsai I.J."/>
        </authorList>
    </citation>
    <scope>NUCLEOTIDE SEQUENCE</scope>
    <source>
        <strain evidence="1">CCC161011</strain>
    </source>
</reference>
<dbReference type="Proteomes" id="UP000620124">
    <property type="component" value="Unassembled WGS sequence"/>
</dbReference>
<protein>
    <submittedName>
        <fullName evidence="1">Apple protein</fullName>
    </submittedName>
</protein>
<sequence>MPVCAQGDASDPCDWNGIDVLDDDQIERKLEACSQASGETLPNDTSDMPDYSSACFPKAGTLNPDQIDACFNSWGIQEEANEEQAGFYSEDEINENANSILGLSPDSDIASSGGLNRRAQCKLEWNIFAVLKNCVILPVLRAILPSAIYNAIEGILSVFGESKFKFTLSQGFTSAEVELVDGSLDLAAGIGILFDLTFKGKIVDNQLFELPLSPLTIPGIIVVGPFLSMHVGLGYELGAKGKVIARNNIGWSNMTAKLDMLDGNKSHTGRWTRRDPVPLVSVELEGYAKLDPYVTAGLYFGVSILSGKLKVSAGIEAKASLPVTTSVAVRGGTNTATTFQGCQGVTVSLEAKLEVYLTLDAGKFNRHYYPEDIAFPIFSQCIGIPIAVRMDKLAKDVPVPVLEPTVPNATYRTINAQLKNAMLHVVWLPKPNNNLVAIPPTEVVDGPGSIHRLFLSLTTSERNATAGVYDNRVLHINSLLMHLTSASPLILSPKEAVPKDALVVVLRSELGPDGRPAFVGAVIGNREGKITPKSYYYPVVCIYDPKYRTPARVFLVKDPVRGPKYLMGFARKMHIPVVKLVVDGPPFEYCQFAAFTIS</sequence>
<dbReference type="EMBL" id="JACAZI010000005">
    <property type="protein sequence ID" value="KAF7359727.1"/>
    <property type="molecule type" value="Genomic_DNA"/>
</dbReference>
<dbReference type="OrthoDB" id="160645at2759"/>
<name>A0A8H7D554_9AGAR</name>
<comment type="caution">
    <text evidence="1">The sequence shown here is derived from an EMBL/GenBank/DDBJ whole genome shotgun (WGS) entry which is preliminary data.</text>
</comment>
<accession>A0A8H7D554</accession>
<organism evidence="1 2">
    <name type="scientific">Mycena venus</name>
    <dbReference type="NCBI Taxonomy" id="2733690"/>
    <lineage>
        <taxon>Eukaryota</taxon>
        <taxon>Fungi</taxon>
        <taxon>Dikarya</taxon>
        <taxon>Basidiomycota</taxon>
        <taxon>Agaricomycotina</taxon>
        <taxon>Agaricomycetes</taxon>
        <taxon>Agaricomycetidae</taxon>
        <taxon>Agaricales</taxon>
        <taxon>Marasmiineae</taxon>
        <taxon>Mycenaceae</taxon>
        <taxon>Mycena</taxon>
    </lineage>
</organism>
<keyword evidence="2" id="KW-1185">Reference proteome</keyword>
<gene>
    <name evidence="1" type="ORF">MVEN_00697300</name>
</gene>
<evidence type="ECO:0000313" key="1">
    <source>
        <dbReference type="EMBL" id="KAF7359727.1"/>
    </source>
</evidence>
<evidence type="ECO:0000313" key="2">
    <source>
        <dbReference type="Proteomes" id="UP000620124"/>
    </source>
</evidence>
<proteinExistence type="predicted"/>